<reference evidence="5 6" key="1">
    <citation type="journal article" date="2018" name="Gigascience">
        <title>Genomes of trombidid mites reveal novel predicted allergens and laterally-transferred genes associated with secondary metabolism.</title>
        <authorList>
            <person name="Dong X."/>
            <person name="Chaisiri K."/>
            <person name="Xia D."/>
            <person name="Armstrong S.D."/>
            <person name="Fang Y."/>
            <person name="Donnelly M.J."/>
            <person name="Kadowaki T."/>
            <person name="McGarry J.W."/>
            <person name="Darby A.C."/>
            <person name="Makepeace B.L."/>
        </authorList>
    </citation>
    <scope>NUCLEOTIDE SEQUENCE [LARGE SCALE GENOMIC DNA]</scope>
    <source>
        <strain evidence="5">UoL-UT</strain>
    </source>
</reference>
<dbReference type="STRING" id="299467.A0A443RY80"/>
<name>A0A443RY80_9ACAR</name>
<dbReference type="InterPro" id="IPR039210">
    <property type="entry name" value="OGFOD3"/>
</dbReference>
<dbReference type="SMART" id="SM00702">
    <property type="entry name" value="P4Hc"/>
    <property type="match status" value="1"/>
</dbReference>
<comment type="caution">
    <text evidence="5">The sequence shown here is derived from an EMBL/GenBank/DDBJ whole genome shotgun (WGS) entry which is preliminary data.</text>
</comment>
<dbReference type="EMBL" id="NCKV01018463">
    <property type="protein sequence ID" value="RWS20301.1"/>
    <property type="molecule type" value="Genomic_DNA"/>
</dbReference>
<keyword evidence="3" id="KW-0560">Oxidoreductase</keyword>
<dbReference type="VEuPathDB" id="VectorBase:LDEU011739"/>
<dbReference type="Proteomes" id="UP000288716">
    <property type="component" value="Unassembled WGS sequence"/>
</dbReference>
<organism evidence="5 6">
    <name type="scientific">Leptotrombidium deliense</name>
    <dbReference type="NCBI Taxonomy" id="299467"/>
    <lineage>
        <taxon>Eukaryota</taxon>
        <taxon>Metazoa</taxon>
        <taxon>Ecdysozoa</taxon>
        <taxon>Arthropoda</taxon>
        <taxon>Chelicerata</taxon>
        <taxon>Arachnida</taxon>
        <taxon>Acari</taxon>
        <taxon>Acariformes</taxon>
        <taxon>Trombidiformes</taxon>
        <taxon>Prostigmata</taxon>
        <taxon>Anystina</taxon>
        <taxon>Parasitengona</taxon>
        <taxon>Trombiculoidea</taxon>
        <taxon>Trombiculidae</taxon>
        <taxon>Leptotrombidium</taxon>
    </lineage>
</organism>
<evidence type="ECO:0000313" key="5">
    <source>
        <dbReference type="EMBL" id="RWS20301.1"/>
    </source>
</evidence>
<evidence type="ECO:0000256" key="1">
    <source>
        <dbReference type="ARBA" id="ARBA00001961"/>
    </source>
</evidence>
<evidence type="ECO:0000256" key="2">
    <source>
        <dbReference type="ARBA" id="ARBA00022964"/>
    </source>
</evidence>
<dbReference type="GO" id="GO:0016705">
    <property type="term" value="F:oxidoreductase activity, acting on paired donors, with incorporation or reduction of molecular oxygen"/>
    <property type="evidence" value="ECO:0007669"/>
    <property type="project" value="InterPro"/>
</dbReference>
<feature type="non-terminal residue" evidence="5">
    <location>
        <position position="1"/>
    </location>
</feature>
<comment type="cofactor">
    <cofactor evidence="1">
        <name>L-ascorbate</name>
        <dbReference type="ChEBI" id="CHEBI:38290"/>
    </cofactor>
</comment>
<dbReference type="PANTHER" id="PTHR14650:SF1">
    <property type="entry name" value="2-OXOGLUTARATE AND IRON-DEPENDENT OXYGENASE DOMAIN-CONTAINING PROTEIN 3"/>
    <property type="match status" value="1"/>
</dbReference>
<gene>
    <name evidence="5" type="ORF">B4U80_04003</name>
</gene>
<accession>A0A443RY80</accession>
<keyword evidence="6" id="KW-1185">Reference proteome</keyword>
<protein>
    <submittedName>
        <fullName evidence="5">2-oxoglutarate and iron-dependent oxygenase domain-containing protein 3-like protein</fullName>
    </submittedName>
</protein>
<dbReference type="GO" id="GO:0051213">
    <property type="term" value="F:dioxygenase activity"/>
    <property type="evidence" value="ECO:0007669"/>
    <property type="project" value="UniProtKB-KW"/>
</dbReference>
<dbReference type="Gene3D" id="2.60.120.620">
    <property type="entry name" value="q2cbj1_9rhob like domain"/>
    <property type="match status" value="1"/>
</dbReference>
<dbReference type="InterPro" id="IPR044862">
    <property type="entry name" value="Pro_4_hyd_alph_FE2OG_OXY"/>
</dbReference>
<evidence type="ECO:0000259" key="4">
    <source>
        <dbReference type="SMART" id="SM00702"/>
    </source>
</evidence>
<dbReference type="OrthoDB" id="6493262at2759"/>
<evidence type="ECO:0000256" key="3">
    <source>
        <dbReference type="ARBA" id="ARBA00023002"/>
    </source>
</evidence>
<dbReference type="GO" id="GO:0005506">
    <property type="term" value="F:iron ion binding"/>
    <property type="evidence" value="ECO:0007669"/>
    <property type="project" value="InterPro"/>
</dbReference>
<dbReference type="Pfam" id="PF13640">
    <property type="entry name" value="2OG-FeII_Oxy_3"/>
    <property type="match status" value="1"/>
</dbReference>
<sequence>FHEVNCSEKGYRNEQLLGSAPNHCGVVVDDLLIEGKDALKLRGIIEKSIENFGFTREEAPENVNIKRIKLFEFVIRGLRNRVIAESDYELIKLVSERIKKSVSSSFGIQEKNLFFTPICEATRFKPIVAFQEFRHVDKVRSPPLVVTSIIWLSTHGEHFSGGRLHFLMNNSLLIEPKLGRFAAWSSSYECPHEVQELISGERYALLFAFTVDPNSGHQSVDEMRHWYSSRV</sequence>
<dbReference type="GO" id="GO:0031418">
    <property type="term" value="F:L-ascorbic acid binding"/>
    <property type="evidence" value="ECO:0007669"/>
    <property type="project" value="InterPro"/>
</dbReference>
<feature type="domain" description="Prolyl 4-hydroxylase alpha subunit" evidence="4">
    <location>
        <begin position="23"/>
        <end position="210"/>
    </location>
</feature>
<proteinExistence type="predicted"/>
<dbReference type="InterPro" id="IPR006620">
    <property type="entry name" value="Pro_4_hyd_alph"/>
</dbReference>
<evidence type="ECO:0000313" key="6">
    <source>
        <dbReference type="Proteomes" id="UP000288716"/>
    </source>
</evidence>
<dbReference type="AlphaFoldDB" id="A0A443RY80"/>
<dbReference type="PANTHER" id="PTHR14650">
    <property type="entry name" value="PROLYL HYDROXYLASE-RELATED"/>
    <property type="match status" value="1"/>
</dbReference>
<dbReference type="GO" id="GO:0016020">
    <property type="term" value="C:membrane"/>
    <property type="evidence" value="ECO:0007669"/>
    <property type="project" value="TreeGrafter"/>
</dbReference>
<keyword evidence="2" id="KW-0223">Dioxygenase</keyword>